<accession>B7K8Y3</accession>
<dbReference type="RefSeq" id="WP_015956336.1">
    <property type="nucleotide sequence ID" value="NC_011729.1"/>
</dbReference>
<feature type="domain" description="DUF4340" evidence="1">
    <location>
        <begin position="74"/>
        <end position="191"/>
    </location>
</feature>
<dbReference type="HOGENOM" id="CLU_085045_0_0_3"/>
<dbReference type="OrthoDB" id="453197at2"/>
<sequence>MKIQTTTWVLLTVAILLGGGVYLYETIGKPHQEEVQANENKIFTFREDEIKTLTIDTKGKTLKFEKTNDKNKPWQMKQPEDITASDAAVSFLLNLLVERQRDRSITVPIKQLKDYGLDPSVATITVQLANQKTHKLILGNPDLENLYLYAQIDPPSPTAKETEIVLIPKEFQYAIERDLAEWKEPEPEPPKPEK</sequence>
<dbReference type="STRING" id="65393.PCC7424_4388"/>
<proteinExistence type="predicted"/>
<dbReference type="eggNOG" id="COG3170">
    <property type="taxonomic scope" value="Bacteria"/>
</dbReference>
<name>B7K8Y3_GLOC7</name>
<organism evidence="2 3">
    <name type="scientific">Gloeothece citriformis (strain PCC 7424)</name>
    <name type="common">Cyanothece sp. (strain PCC 7424)</name>
    <dbReference type="NCBI Taxonomy" id="65393"/>
    <lineage>
        <taxon>Bacteria</taxon>
        <taxon>Bacillati</taxon>
        <taxon>Cyanobacteriota</taxon>
        <taxon>Cyanophyceae</taxon>
        <taxon>Oscillatoriophycideae</taxon>
        <taxon>Chroococcales</taxon>
        <taxon>Aphanothecaceae</taxon>
        <taxon>Gloeothece</taxon>
        <taxon>Gloeothece citriformis</taxon>
    </lineage>
</organism>
<dbReference type="Pfam" id="PF14238">
    <property type="entry name" value="DUF4340"/>
    <property type="match status" value="1"/>
</dbReference>
<protein>
    <recommendedName>
        <fullName evidence="1">DUF4340 domain-containing protein</fullName>
    </recommendedName>
</protein>
<dbReference type="Proteomes" id="UP000002384">
    <property type="component" value="Chromosome"/>
</dbReference>
<dbReference type="EMBL" id="CP001291">
    <property type="protein sequence ID" value="ACK72752.1"/>
    <property type="molecule type" value="Genomic_DNA"/>
</dbReference>
<dbReference type="InterPro" id="IPR025641">
    <property type="entry name" value="DUF4340"/>
</dbReference>
<reference evidence="3" key="1">
    <citation type="journal article" date="2011" name="MBio">
        <title>Novel metabolic attributes of the genus Cyanothece, comprising a group of unicellular nitrogen-fixing Cyanobacteria.</title>
        <authorList>
            <person name="Bandyopadhyay A."/>
            <person name="Elvitigala T."/>
            <person name="Welsh E."/>
            <person name="Stockel J."/>
            <person name="Liberton M."/>
            <person name="Min H."/>
            <person name="Sherman L.A."/>
            <person name="Pakrasi H.B."/>
        </authorList>
    </citation>
    <scope>NUCLEOTIDE SEQUENCE [LARGE SCALE GENOMIC DNA]</scope>
    <source>
        <strain evidence="3">PCC 7424</strain>
    </source>
</reference>
<evidence type="ECO:0000313" key="3">
    <source>
        <dbReference type="Proteomes" id="UP000002384"/>
    </source>
</evidence>
<keyword evidence="3" id="KW-1185">Reference proteome</keyword>
<gene>
    <name evidence="2" type="ordered locus">PCC7424_4388</name>
</gene>
<dbReference type="AlphaFoldDB" id="B7K8Y3"/>
<evidence type="ECO:0000313" key="2">
    <source>
        <dbReference type="EMBL" id="ACK72752.1"/>
    </source>
</evidence>
<dbReference type="KEGG" id="cyc:PCC7424_4388"/>
<evidence type="ECO:0000259" key="1">
    <source>
        <dbReference type="Pfam" id="PF14238"/>
    </source>
</evidence>